<evidence type="ECO:0000313" key="3">
    <source>
        <dbReference type="Proteomes" id="UP001271007"/>
    </source>
</evidence>
<name>A0AAJ0GKA3_9PEZI</name>
<accession>A0AAJ0GKA3</accession>
<sequence length="343" mass="38203">MAAAAQAVQGSAENETSHLVEYHRSQQYRTALEAEVEFLSASLAGRKDAEANLSRMRDILRLLDDSLRGTRTAELANKVFDIPEHLESILAFLPNDDLLRAYRISHGFQDVIQGSLKLQRKLGLRAHAQTSPYLPPRSVPRWFSFLDESSIEKVPGDAKSLRVPLRIEAMEYTKKLGHRCSSVLVSQPPIQALNVYTSCCDSRYSAPQPLETINASAGSVGITVGDVNQALKRLRPLHRLCPHADRFQHKATGEVEVMFTFLGHVQVDETNPVVRSPVLMKEKLKKDDALKSELPAYVRAKQAAHTHDLPIPTFAEFRAQQIKDEKDSEDGQGPHNIVDLTSA</sequence>
<dbReference type="AlphaFoldDB" id="A0AAJ0GKA3"/>
<comment type="caution">
    <text evidence="2">The sequence shown here is derived from an EMBL/GenBank/DDBJ whole genome shotgun (WGS) entry which is preliminary data.</text>
</comment>
<evidence type="ECO:0000256" key="1">
    <source>
        <dbReference type="SAM" id="MobiDB-lite"/>
    </source>
</evidence>
<protein>
    <recommendedName>
        <fullName evidence="4">F-box domain-containing protein</fullName>
    </recommendedName>
</protein>
<evidence type="ECO:0000313" key="2">
    <source>
        <dbReference type="EMBL" id="KAK3059241.1"/>
    </source>
</evidence>
<organism evidence="2 3">
    <name type="scientific">Extremus antarcticus</name>
    <dbReference type="NCBI Taxonomy" id="702011"/>
    <lineage>
        <taxon>Eukaryota</taxon>
        <taxon>Fungi</taxon>
        <taxon>Dikarya</taxon>
        <taxon>Ascomycota</taxon>
        <taxon>Pezizomycotina</taxon>
        <taxon>Dothideomycetes</taxon>
        <taxon>Dothideomycetidae</taxon>
        <taxon>Mycosphaerellales</taxon>
        <taxon>Extremaceae</taxon>
        <taxon>Extremus</taxon>
    </lineage>
</organism>
<reference evidence="2" key="1">
    <citation type="submission" date="2023-04" db="EMBL/GenBank/DDBJ databases">
        <title>Black Yeasts Isolated from many extreme environments.</title>
        <authorList>
            <person name="Coleine C."/>
            <person name="Stajich J.E."/>
            <person name="Selbmann L."/>
        </authorList>
    </citation>
    <scope>NUCLEOTIDE SEQUENCE</scope>
    <source>
        <strain evidence="2">CCFEE 5312</strain>
    </source>
</reference>
<evidence type="ECO:0008006" key="4">
    <source>
        <dbReference type="Google" id="ProtNLM"/>
    </source>
</evidence>
<feature type="region of interest" description="Disordered" evidence="1">
    <location>
        <begin position="323"/>
        <end position="343"/>
    </location>
</feature>
<dbReference type="Proteomes" id="UP001271007">
    <property type="component" value="Unassembled WGS sequence"/>
</dbReference>
<dbReference type="EMBL" id="JAWDJX010000001">
    <property type="protein sequence ID" value="KAK3059241.1"/>
    <property type="molecule type" value="Genomic_DNA"/>
</dbReference>
<proteinExistence type="predicted"/>
<gene>
    <name evidence="2" type="ORF">LTR09_000807</name>
</gene>
<keyword evidence="3" id="KW-1185">Reference proteome</keyword>